<protein>
    <submittedName>
        <fullName evidence="8">Sodium/calcium exchanger membrane protein</fullName>
    </submittedName>
</protein>
<dbReference type="EMBL" id="BSEC01000001">
    <property type="protein sequence ID" value="GLI92871.1"/>
    <property type="molecule type" value="Genomic_DNA"/>
</dbReference>
<evidence type="ECO:0000256" key="3">
    <source>
        <dbReference type="ARBA" id="ARBA00022989"/>
    </source>
</evidence>
<name>A0A9W6LRX9_9HYPH</name>
<evidence type="ECO:0000313" key="9">
    <source>
        <dbReference type="Proteomes" id="UP001144323"/>
    </source>
</evidence>
<evidence type="ECO:0000256" key="4">
    <source>
        <dbReference type="ARBA" id="ARBA00023136"/>
    </source>
</evidence>
<evidence type="ECO:0000313" key="8">
    <source>
        <dbReference type="EMBL" id="GLI92871.1"/>
    </source>
</evidence>
<dbReference type="Pfam" id="PF01699">
    <property type="entry name" value="Na_Ca_ex"/>
    <property type="match status" value="2"/>
</dbReference>
<keyword evidence="9" id="KW-1185">Reference proteome</keyword>
<feature type="compositionally biased region" description="Basic and acidic residues" evidence="5">
    <location>
        <begin position="1"/>
        <end position="11"/>
    </location>
</feature>
<feature type="transmembrane region" description="Helical" evidence="6">
    <location>
        <begin position="88"/>
        <end position="110"/>
    </location>
</feature>
<dbReference type="GO" id="GO:0005886">
    <property type="term" value="C:plasma membrane"/>
    <property type="evidence" value="ECO:0007669"/>
    <property type="project" value="TreeGrafter"/>
</dbReference>
<feature type="transmembrane region" description="Helical" evidence="6">
    <location>
        <begin position="378"/>
        <end position="395"/>
    </location>
</feature>
<dbReference type="AlphaFoldDB" id="A0A9W6LRX9"/>
<evidence type="ECO:0000256" key="6">
    <source>
        <dbReference type="SAM" id="Phobius"/>
    </source>
</evidence>
<dbReference type="PANTHER" id="PTHR37958">
    <property type="entry name" value="SODIUM-POTASSIUM/PROTON ANTIPORTER CHAA"/>
    <property type="match status" value="1"/>
</dbReference>
<dbReference type="PANTHER" id="PTHR37958:SF1">
    <property type="entry name" value="SODIUM-POTASSIUM_PROTON ANTIPORTER CHAA"/>
    <property type="match status" value="1"/>
</dbReference>
<proteinExistence type="predicted"/>
<accession>A0A9W6LRX9</accession>
<feature type="transmembrane region" description="Helical" evidence="6">
    <location>
        <begin position="122"/>
        <end position="144"/>
    </location>
</feature>
<comment type="caution">
    <text evidence="8">The sequence shown here is derived from an EMBL/GenBank/DDBJ whole genome shotgun (WGS) entry which is preliminary data.</text>
</comment>
<feature type="transmembrane region" description="Helical" evidence="6">
    <location>
        <begin position="270"/>
        <end position="288"/>
    </location>
</feature>
<feature type="transmembrane region" description="Helical" evidence="6">
    <location>
        <begin position="308"/>
        <end position="328"/>
    </location>
</feature>
<sequence length="419" mass="44348">MGREEALERVRPPRGAMTAGSGRGETPAKGLRPAPPKAKVFGEKSWNRTHMQLWGMSARGVVFPALALLYAGFFSATESWIERVHPSMQLVVPLVAAALIIGSVFAALEYAEVVGARVGEPLGTLVLTASVTIIEVAILGSMVQHGTDDPTEAREAIFSTVMIVCNGVVGLCLLLGGFRHGEQELQTMGARAYLAVLIALSILTLVIPNYTVSSYGPTLAPAQLVFISVLSILLYGSFLFIQTVRHRSYFLDTHLARSGHYGETPSTARALAALVALCVSLLGVSLLAERFVPALKELLSWTGVSEVNPIAGAAVALLVLLPETLNAIRAARRNALQTSLNAALGSAVSTIGLTVPAVALISLATGRDLIMGLEPRDAVMLIMTLMLSVVSFGAGRTNAFTGLVHLVVFATYGFFLFVP</sequence>
<feature type="domain" description="Sodium/calcium exchanger membrane region" evidence="7">
    <location>
        <begin position="91"/>
        <end position="243"/>
    </location>
</feature>
<dbReference type="GO" id="GO:0015386">
    <property type="term" value="F:potassium:proton antiporter activity"/>
    <property type="evidence" value="ECO:0007669"/>
    <property type="project" value="TreeGrafter"/>
</dbReference>
<evidence type="ECO:0000256" key="5">
    <source>
        <dbReference type="SAM" id="MobiDB-lite"/>
    </source>
</evidence>
<feature type="transmembrane region" description="Helical" evidence="6">
    <location>
        <begin position="53"/>
        <end position="76"/>
    </location>
</feature>
<feature type="transmembrane region" description="Helical" evidence="6">
    <location>
        <begin position="156"/>
        <end position="178"/>
    </location>
</feature>
<keyword evidence="2 6" id="KW-0812">Transmembrane</keyword>
<dbReference type="Proteomes" id="UP001144323">
    <property type="component" value="Unassembled WGS sequence"/>
</dbReference>
<evidence type="ECO:0000259" key="7">
    <source>
        <dbReference type="Pfam" id="PF01699"/>
    </source>
</evidence>
<reference evidence="8" key="1">
    <citation type="journal article" date="2023" name="Int. J. Syst. Evol. Microbiol.">
        <title>Methylocystis iwaonis sp. nov., a type II methane-oxidizing bacterium from surface soil of a rice paddy field in Japan, and emended description of the genus Methylocystis (ex Whittenbury et al. 1970) Bowman et al. 1993.</title>
        <authorList>
            <person name="Kaise H."/>
            <person name="Sawadogo J.B."/>
            <person name="Alam M.S."/>
            <person name="Ueno C."/>
            <person name="Dianou D."/>
            <person name="Shinjo R."/>
            <person name="Asakawa S."/>
        </authorList>
    </citation>
    <scope>NUCLEOTIDE SEQUENCE</scope>
    <source>
        <strain evidence="8">LMG27198</strain>
    </source>
</reference>
<feature type="transmembrane region" description="Helical" evidence="6">
    <location>
        <begin position="340"/>
        <end position="366"/>
    </location>
</feature>
<dbReference type="GO" id="GO:0015385">
    <property type="term" value="F:sodium:proton antiporter activity"/>
    <property type="evidence" value="ECO:0007669"/>
    <property type="project" value="TreeGrafter"/>
</dbReference>
<keyword evidence="3 6" id="KW-1133">Transmembrane helix</keyword>
<feature type="transmembrane region" description="Helical" evidence="6">
    <location>
        <begin position="190"/>
        <end position="210"/>
    </location>
</feature>
<dbReference type="InterPro" id="IPR044880">
    <property type="entry name" value="NCX_ion-bd_dom_sf"/>
</dbReference>
<keyword evidence="4 6" id="KW-0472">Membrane</keyword>
<organism evidence="8 9">
    <name type="scientific">Methylocystis echinoides</name>
    <dbReference type="NCBI Taxonomy" id="29468"/>
    <lineage>
        <taxon>Bacteria</taxon>
        <taxon>Pseudomonadati</taxon>
        <taxon>Pseudomonadota</taxon>
        <taxon>Alphaproteobacteria</taxon>
        <taxon>Hyphomicrobiales</taxon>
        <taxon>Methylocystaceae</taxon>
        <taxon>Methylocystis</taxon>
    </lineage>
</organism>
<evidence type="ECO:0000256" key="2">
    <source>
        <dbReference type="ARBA" id="ARBA00022692"/>
    </source>
</evidence>
<feature type="region of interest" description="Disordered" evidence="5">
    <location>
        <begin position="1"/>
        <end position="35"/>
    </location>
</feature>
<dbReference type="InterPro" id="IPR052946">
    <property type="entry name" value="Alkaline_pH_Ca-Antiporter"/>
</dbReference>
<feature type="transmembrane region" description="Helical" evidence="6">
    <location>
        <begin position="402"/>
        <end position="418"/>
    </location>
</feature>
<feature type="domain" description="Sodium/calcium exchanger membrane region" evidence="7">
    <location>
        <begin position="273"/>
        <end position="417"/>
    </location>
</feature>
<comment type="subcellular location">
    <subcellularLocation>
        <location evidence="1">Membrane</location>
        <topology evidence="1">Multi-pass membrane protein</topology>
    </subcellularLocation>
</comment>
<dbReference type="InterPro" id="IPR004837">
    <property type="entry name" value="NaCa_Exmemb"/>
</dbReference>
<gene>
    <name evidence="8" type="ORF">LMG27198_18630</name>
</gene>
<dbReference type="Gene3D" id="1.20.1420.30">
    <property type="entry name" value="NCX, central ion-binding region"/>
    <property type="match status" value="1"/>
</dbReference>
<feature type="transmembrane region" description="Helical" evidence="6">
    <location>
        <begin position="222"/>
        <end position="241"/>
    </location>
</feature>
<evidence type="ECO:0000256" key="1">
    <source>
        <dbReference type="ARBA" id="ARBA00004141"/>
    </source>
</evidence>